<evidence type="ECO:0000256" key="7">
    <source>
        <dbReference type="ARBA" id="ARBA00035179"/>
    </source>
</evidence>
<evidence type="ECO:0000313" key="9">
    <source>
        <dbReference type="Proteomes" id="UP001187531"/>
    </source>
</evidence>
<comment type="similarity">
    <text evidence="6">Belongs to the mitochondrion-specific ribosomal protein mL54 family.</text>
</comment>
<dbReference type="Pfam" id="PF08561">
    <property type="entry name" value="Ribosomal_L37"/>
    <property type="match status" value="1"/>
</dbReference>
<reference evidence="8" key="1">
    <citation type="submission" date="2023-07" db="EMBL/GenBank/DDBJ databases">
        <title>Chromosome-level genome assembly of Artemia franciscana.</title>
        <authorList>
            <person name="Jo E."/>
        </authorList>
    </citation>
    <scope>NUCLEOTIDE SEQUENCE</scope>
    <source>
        <tissue evidence="8">Whole body</tissue>
    </source>
</reference>
<gene>
    <name evidence="8" type="ORF">QYM36_002009</name>
</gene>
<organism evidence="8 9">
    <name type="scientific">Artemia franciscana</name>
    <name type="common">Brine shrimp</name>
    <name type="synonym">Artemia sanfranciscana</name>
    <dbReference type="NCBI Taxonomy" id="6661"/>
    <lineage>
        <taxon>Eukaryota</taxon>
        <taxon>Metazoa</taxon>
        <taxon>Ecdysozoa</taxon>
        <taxon>Arthropoda</taxon>
        <taxon>Crustacea</taxon>
        <taxon>Branchiopoda</taxon>
        <taxon>Anostraca</taxon>
        <taxon>Artemiidae</taxon>
        <taxon>Artemia</taxon>
    </lineage>
</organism>
<proteinExistence type="inferred from homology"/>
<dbReference type="PANTHER" id="PTHR28595:SF1">
    <property type="entry name" value="LARGE RIBOSOMAL SUBUNIT PROTEIN ML54"/>
    <property type="match status" value="1"/>
</dbReference>
<keyword evidence="3" id="KW-0689">Ribosomal protein</keyword>
<accession>A0AA88IFX6</accession>
<sequence>MIKSNKIVTKKLSTVFSLPGVAGNRYTEEITKCENHVNSSVYRDHSINKSNISRTFTTDDDESFASAISSICSRKPSNGSSFQSCLSKLNNINDPYTEHKDGLLVLYSKVDCITTKIDEIKAALSTRPENLCIMILKLVQTAVNITRNYAKPGVAGALGSKKGKAGKLGQTSEKVKLPVETDPVKLVTYCCGSNFMKEGEDIKLKEDSEYPEWLWNLRLKEKNLEDMDPETLEYWEYVRELNNIRYKRIAQTKDF</sequence>
<dbReference type="GO" id="GO:0003735">
    <property type="term" value="F:structural constituent of ribosome"/>
    <property type="evidence" value="ECO:0007669"/>
    <property type="project" value="TreeGrafter"/>
</dbReference>
<evidence type="ECO:0000256" key="3">
    <source>
        <dbReference type="ARBA" id="ARBA00022980"/>
    </source>
</evidence>
<evidence type="ECO:0000256" key="2">
    <source>
        <dbReference type="ARBA" id="ARBA00022946"/>
    </source>
</evidence>
<dbReference type="InterPro" id="IPR013870">
    <property type="entry name" value="Ribosomal_mL54"/>
</dbReference>
<evidence type="ECO:0000256" key="1">
    <source>
        <dbReference type="ARBA" id="ARBA00004173"/>
    </source>
</evidence>
<name>A0AA88IFX6_ARTSF</name>
<comment type="subcellular location">
    <subcellularLocation>
        <location evidence="1">Mitochondrion</location>
    </subcellularLocation>
</comment>
<dbReference type="AlphaFoldDB" id="A0AA88IFX6"/>
<protein>
    <recommendedName>
        <fullName evidence="7">Large ribosomal subunit protein mL54</fullName>
    </recommendedName>
</protein>
<dbReference type="EMBL" id="JAVRJZ010000004">
    <property type="protein sequence ID" value="KAK2723526.1"/>
    <property type="molecule type" value="Genomic_DNA"/>
</dbReference>
<evidence type="ECO:0000313" key="8">
    <source>
        <dbReference type="EMBL" id="KAK2723526.1"/>
    </source>
</evidence>
<keyword evidence="2" id="KW-0809">Transit peptide</keyword>
<keyword evidence="4" id="KW-0496">Mitochondrion</keyword>
<keyword evidence="5" id="KW-0687">Ribonucleoprotein</keyword>
<comment type="caution">
    <text evidence="8">The sequence shown here is derived from an EMBL/GenBank/DDBJ whole genome shotgun (WGS) entry which is preliminary data.</text>
</comment>
<evidence type="ECO:0000256" key="6">
    <source>
        <dbReference type="ARBA" id="ARBA00033752"/>
    </source>
</evidence>
<evidence type="ECO:0000256" key="5">
    <source>
        <dbReference type="ARBA" id="ARBA00023274"/>
    </source>
</evidence>
<keyword evidence="9" id="KW-1185">Reference proteome</keyword>
<dbReference type="Proteomes" id="UP001187531">
    <property type="component" value="Unassembled WGS sequence"/>
</dbReference>
<dbReference type="PANTHER" id="PTHR28595">
    <property type="entry name" value="39S RIBOSOMAL PROTEIN L54, MITOCHONDRIAL"/>
    <property type="match status" value="1"/>
</dbReference>
<evidence type="ECO:0000256" key="4">
    <source>
        <dbReference type="ARBA" id="ARBA00023128"/>
    </source>
</evidence>
<dbReference type="GO" id="GO:0005762">
    <property type="term" value="C:mitochondrial large ribosomal subunit"/>
    <property type="evidence" value="ECO:0007669"/>
    <property type="project" value="TreeGrafter"/>
</dbReference>